<dbReference type="EMBL" id="CM042011">
    <property type="protein sequence ID" value="KAI3765390.1"/>
    <property type="molecule type" value="Genomic_DNA"/>
</dbReference>
<evidence type="ECO:0000313" key="1">
    <source>
        <dbReference type="EMBL" id="KAI3765390.1"/>
    </source>
</evidence>
<proteinExistence type="predicted"/>
<reference evidence="1 2" key="2">
    <citation type="journal article" date="2022" name="Mol. Ecol. Resour.">
        <title>The genomes of chicory, endive, great burdock and yacon provide insights into Asteraceae paleo-polyploidization history and plant inulin production.</title>
        <authorList>
            <person name="Fan W."/>
            <person name="Wang S."/>
            <person name="Wang H."/>
            <person name="Wang A."/>
            <person name="Jiang F."/>
            <person name="Liu H."/>
            <person name="Zhao H."/>
            <person name="Xu D."/>
            <person name="Zhang Y."/>
        </authorList>
    </citation>
    <scope>NUCLEOTIDE SEQUENCE [LARGE SCALE GENOMIC DNA]</scope>
    <source>
        <strain evidence="2">cv. Punajuju</strain>
        <tissue evidence="1">Leaves</tissue>
    </source>
</reference>
<sequence length="89" mass="9740">MHGSQVLWWCATVVQRGKAFTRGVGGAGAGEESGWGWVKGTSVARELALSLEEGTFAEEERQCCQTWLSVGSRRRMDNGKGVGKMMYKL</sequence>
<reference evidence="2" key="1">
    <citation type="journal article" date="2022" name="Mol. Ecol. Resour.">
        <title>The genomes of chicory, endive, great burdock and yacon provide insights into Asteraceae palaeo-polyploidization history and plant inulin production.</title>
        <authorList>
            <person name="Fan W."/>
            <person name="Wang S."/>
            <person name="Wang H."/>
            <person name="Wang A."/>
            <person name="Jiang F."/>
            <person name="Liu H."/>
            <person name="Zhao H."/>
            <person name="Xu D."/>
            <person name="Zhang Y."/>
        </authorList>
    </citation>
    <scope>NUCLEOTIDE SEQUENCE [LARGE SCALE GENOMIC DNA]</scope>
    <source>
        <strain evidence="2">cv. Punajuju</strain>
    </source>
</reference>
<name>A0ACB9F2S0_CICIN</name>
<accession>A0ACB9F2S0</accession>
<organism evidence="1 2">
    <name type="scientific">Cichorium intybus</name>
    <name type="common">Chicory</name>
    <dbReference type="NCBI Taxonomy" id="13427"/>
    <lineage>
        <taxon>Eukaryota</taxon>
        <taxon>Viridiplantae</taxon>
        <taxon>Streptophyta</taxon>
        <taxon>Embryophyta</taxon>
        <taxon>Tracheophyta</taxon>
        <taxon>Spermatophyta</taxon>
        <taxon>Magnoliopsida</taxon>
        <taxon>eudicotyledons</taxon>
        <taxon>Gunneridae</taxon>
        <taxon>Pentapetalae</taxon>
        <taxon>asterids</taxon>
        <taxon>campanulids</taxon>
        <taxon>Asterales</taxon>
        <taxon>Asteraceae</taxon>
        <taxon>Cichorioideae</taxon>
        <taxon>Cichorieae</taxon>
        <taxon>Cichoriinae</taxon>
        <taxon>Cichorium</taxon>
    </lineage>
</organism>
<dbReference type="Proteomes" id="UP001055811">
    <property type="component" value="Linkage Group LG03"/>
</dbReference>
<comment type="caution">
    <text evidence="1">The sequence shown here is derived from an EMBL/GenBank/DDBJ whole genome shotgun (WGS) entry which is preliminary data.</text>
</comment>
<gene>
    <name evidence="1" type="ORF">L2E82_15423</name>
</gene>
<protein>
    <submittedName>
        <fullName evidence="1">Uncharacterized protein</fullName>
    </submittedName>
</protein>
<keyword evidence="2" id="KW-1185">Reference proteome</keyword>
<evidence type="ECO:0000313" key="2">
    <source>
        <dbReference type="Proteomes" id="UP001055811"/>
    </source>
</evidence>